<dbReference type="SUPFAM" id="SSF53474">
    <property type="entry name" value="alpha/beta-Hydrolases"/>
    <property type="match status" value="1"/>
</dbReference>
<dbReference type="Gene3D" id="3.40.50.1820">
    <property type="entry name" value="alpha/beta hydrolase"/>
    <property type="match status" value="1"/>
</dbReference>
<evidence type="ECO:0000313" key="2">
    <source>
        <dbReference type="Proteomes" id="UP000279994"/>
    </source>
</evidence>
<dbReference type="PIRSF" id="PIRSF029171">
    <property type="entry name" value="Esterase_LipA"/>
    <property type="match status" value="1"/>
</dbReference>
<dbReference type="Gene3D" id="1.10.260.130">
    <property type="match status" value="1"/>
</dbReference>
<dbReference type="GO" id="GO:0016042">
    <property type="term" value="P:lipid catabolic process"/>
    <property type="evidence" value="ECO:0007669"/>
    <property type="project" value="InterPro"/>
</dbReference>
<dbReference type="PANTHER" id="PTHR34853">
    <property type="match status" value="1"/>
</dbReference>
<name>A0A3N0GQS9_9ACTN</name>
<evidence type="ECO:0000313" key="1">
    <source>
        <dbReference type="EMBL" id="RNM14546.1"/>
    </source>
</evidence>
<accession>A0A3N0GQS9</accession>
<dbReference type="OrthoDB" id="9798122at2"/>
<dbReference type="PANTHER" id="PTHR34853:SF1">
    <property type="entry name" value="LIPASE 5"/>
    <property type="match status" value="1"/>
</dbReference>
<protein>
    <submittedName>
        <fullName evidence="1">Lipase</fullName>
    </submittedName>
</protein>
<dbReference type="InterPro" id="IPR005152">
    <property type="entry name" value="Lipase_secreted"/>
</dbReference>
<gene>
    <name evidence="1" type="ORF">EFL26_10685</name>
</gene>
<dbReference type="EMBL" id="RJSF01000039">
    <property type="protein sequence ID" value="RNM14546.1"/>
    <property type="molecule type" value="Genomic_DNA"/>
</dbReference>
<organism evidence="1 2">
    <name type="scientific">Nocardioides pocheonensis</name>
    <dbReference type="NCBI Taxonomy" id="661485"/>
    <lineage>
        <taxon>Bacteria</taxon>
        <taxon>Bacillati</taxon>
        <taxon>Actinomycetota</taxon>
        <taxon>Actinomycetes</taxon>
        <taxon>Propionibacteriales</taxon>
        <taxon>Nocardioidaceae</taxon>
        <taxon>Nocardioides</taxon>
    </lineage>
</organism>
<keyword evidence="2" id="KW-1185">Reference proteome</keyword>
<dbReference type="Proteomes" id="UP000279994">
    <property type="component" value="Unassembled WGS sequence"/>
</dbReference>
<dbReference type="InterPro" id="IPR029058">
    <property type="entry name" value="AB_hydrolase_fold"/>
</dbReference>
<proteinExistence type="predicted"/>
<dbReference type="RefSeq" id="WP_123222885.1">
    <property type="nucleotide sequence ID" value="NZ_RJSF01000039.1"/>
</dbReference>
<comment type="caution">
    <text evidence="1">The sequence shown here is derived from an EMBL/GenBank/DDBJ whole genome shotgun (WGS) entry which is preliminary data.</text>
</comment>
<dbReference type="Pfam" id="PF03583">
    <property type="entry name" value="LIP"/>
    <property type="match status" value="1"/>
</dbReference>
<reference evidence="1 2" key="1">
    <citation type="submission" date="2018-11" db="EMBL/GenBank/DDBJ databases">
        <authorList>
            <person name="Li F."/>
        </authorList>
    </citation>
    <scope>NUCLEOTIDE SEQUENCE [LARGE SCALE GENOMIC DNA]</scope>
    <source>
        <strain evidence="1 2">Gsoil 818</strain>
    </source>
</reference>
<dbReference type="GO" id="GO:0004806">
    <property type="term" value="F:triacylglycerol lipase activity"/>
    <property type="evidence" value="ECO:0007669"/>
    <property type="project" value="InterPro"/>
</dbReference>
<dbReference type="AlphaFoldDB" id="A0A3N0GQS9"/>
<sequence>MSELRGTAVNAAVRYALGAVGARQLRTVPRTAFYDPPAEVPARPGTLIRSQEAKFYLDPWRLLRAPARAERVMYSSTDRLGRPIAVTGTVLSPTRPRSKRADRGLVAFAVGTQGMGDQCAPSRQLAAGREYESVFIAGLLARGFNVVVPDYQGLGMAGTHTYMSREVQGHVVLDALRAAQDLDNPDIPRDGPAAIAGYSQGGAAAASAAELWHDYAPEVQVLGAVCGAVPADLRLLAAAIDGSPYFAFLGYALVGLSADYRVDLFPLLNDRGNEIAAQLESQCMFESLRRYAFTRSETLTRDGRTLEHVLAQEPFARIVEEQELGNGRAPRMDTLVSHSKLDDVVPYECGRALAERWAALGAHVRFSTNYAPTHAAAAVASYGSAFTFLHRRFRGLPTQANTAAYLHGLKDDDPAR</sequence>